<keyword evidence="5" id="KW-0548">Nucleotidyltransferase</keyword>
<dbReference type="InterPro" id="IPR011832">
    <property type="entry name" value="GlgDAde_trans"/>
</dbReference>
<dbReference type="Gene3D" id="2.160.10.10">
    <property type="entry name" value="Hexapeptide repeat proteins"/>
    <property type="match status" value="1"/>
</dbReference>
<dbReference type="InterPro" id="IPR011004">
    <property type="entry name" value="Trimer_LpxA-like_sf"/>
</dbReference>
<evidence type="ECO:0000313" key="5">
    <source>
        <dbReference type="EMBL" id="MST71725.1"/>
    </source>
</evidence>
<name>A0A6N7XNR6_9ACTN</name>
<keyword evidence="2" id="KW-0320">Glycogen biosynthesis</keyword>
<dbReference type="GO" id="GO:0008878">
    <property type="term" value="F:glucose-1-phosphate adenylyltransferase activity"/>
    <property type="evidence" value="ECO:0007669"/>
    <property type="project" value="UniProtKB-EC"/>
</dbReference>
<gene>
    <name evidence="5" type="primary">glgD</name>
    <name evidence="5" type="ORF">FYJ68_01150</name>
</gene>
<dbReference type="CDD" id="cd04651">
    <property type="entry name" value="LbH_G1P_AT_C"/>
    <property type="match status" value="1"/>
</dbReference>
<dbReference type="RefSeq" id="WP_154433483.1">
    <property type="nucleotide sequence ID" value="NZ_VUNC01000001.1"/>
</dbReference>
<protein>
    <submittedName>
        <fullName evidence="5">Glucose-1-phosphate adenylyltransferase subunit GlgD</fullName>
        <ecNumber evidence="5">2.7.7.27</ecNumber>
    </submittedName>
</protein>
<dbReference type="PANTHER" id="PTHR43523">
    <property type="entry name" value="GLUCOSE-1-PHOSPHATE ADENYLYLTRANSFERASE-RELATED"/>
    <property type="match status" value="1"/>
</dbReference>
<dbReference type="SUPFAM" id="SSF53448">
    <property type="entry name" value="Nucleotide-diphospho-sugar transferases"/>
    <property type="match status" value="1"/>
</dbReference>
<dbReference type="Pfam" id="PF24894">
    <property type="entry name" value="Hexapep_GlmU"/>
    <property type="match status" value="1"/>
</dbReference>
<accession>A0A6N7XNR6</accession>
<dbReference type="AlphaFoldDB" id="A0A6N7XNR6"/>
<comment type="similarity">
    <text evidence="1">Belongs to the bacterial/plant glucose-1-phosphate adenylyltransferase family.</text>
</comment>
<reference evidence="5 6" key="1">
    <citation type="submission" date="2019-08" db="EMBL/GenBank/DDBJ databases">
        <title>In-depth cultivation of the pig gut microbiome towards novel bacterial diversity and tailored functional studies.</title>
        <authorList>
            <person name="Wylensek D."/>
            <person name="Hitch T.C.A."/>
            <person name="Clavel T."/>
        </authorList>
    </citation>
    <scope>NUCLEOTIDE SEQUENCE [LARGE SCALE GENOMIC DNA]</scope>
    <source>
        <strain evidence="5 6">CA-Schmier-601-WT-1</strain>
    </source>
</reference>
<feature type="domain" description="Nucleotidyl transferase" evidence="3">
    <location>
        <begin position="20"/>
        <end position="165"/>
    </location>
</feature>
<evidence type="ECO:0000259" key="3">
    <source>
        <dbReference type="Pfam" id="PF00483"/>
    </source>
</evidence>
<comment type="caution">
    <text evidence="5">The sequence shown here is derived from an EMBL/GenBank/DDBJ whole genome shotgun (WGS) entry which is preliminary data.</text>
</comment>
<keyword evidence="6" id="KW-1185">Reference proteome</keyword>
<dbReference type="NCBIfam" id="TIGR02092">
    <property type="entry name" value="glgD"/>
    <property type="match status" value="1"/>
</dbReference>
<dbReference type="PANTHER" id="PTHR43523:SF6">
    <property type="entry name" value="GLYCOGEN BIOSYNTHESIS PROTEIN GLGD"/>
    <property type="match status" value="1"/>
</dbReference>
<evidence type="ECO:0000256" key="1">
    <source>
        <dbReference type="ARBA" id="ARBA00010443"/>
    </source>
</evidence>
<dbReference type="Gene3D" id="3.90.550.10">
    <property type="entry name" value="Spore Coat Polysaccharide Biosynthesis Protein SpsA, Chain A"/>
    <property type="match status" value="1"/>
</dbReference>
<evidence type="ECO:0000259" key="4">
    <source>
        <dbReference type="Pfam" id="PF24894"/>
    </source>
</evidence>
<dbReference type="Pfam" id="PF00483">
    <property type="entry name" value="NTP_transferase"/>
    <property type="match status" value="1"/>
</dbReference>
<evidence type="ECO:0000313" key="6">
    <source>
        <dbReference type="Proteomes" id="UP000469325"/>
    </source>
</evidence>
<evidence type="ECO:0000256" key="2">
    <source>
        <dbReference type="ARBA" id="ARBA00023056"/>
    </source>
</evidence>
<dbReference type="EC" id="2.7.7.27" evidence="5"/>
<organism evidence="5 6">
    <name type="scientific">Olsenella porci</name>
    <dbReference type="NCBI Taxonomy" id="2652279"/>
    <lineage>
        <taxon>Bacteria</taxon>
        <taxon>Bacillati</taxon>
        <taxon>Actinomycetota</taxon>
        <taxon>Coriobacteriia</taxon>
        <taxon>Coriobacteriales</taxon>
        <taxon>Atopobiaceae</taxon>
        <taxon>Olsenella</taxon>
    </lineage>
</organism>
<proteinExistence type="inferred from homology"/>
<sequence length="364" mass="40152">MEKLIGLVTANYSTKYPSALSETRPVASVPYLGRYRVVDFALSNMANAGIRTVGLIMPYNYRSLIDHVGSGRDWNLSRKKGGLFILPGSAFGTSRTGSRFLLRDLEHNKVYLKRSTADLVILSSASFVYNMDYNQLTAVHSQSGADITVVTKSATEKDVDVTGFVVDDGRVHGIRHGVSFGDEAFLDCFVVRREFLLNLLDWYEQNDYLDLFEALSGDYGRVDVRTYRFDGYAEPIFNKDAYFRSNMQMLDPKVTAELFPAERPIMTKAHDNAPAKFESGSHVSNSAVSGSCRIYGTVTNSILGRSVVVESGATVNNSIVMQSCVIKSGARVENAIVDRNNVVPAGTELRGTPDDLFIKEKAAD</sequence>
<dbReference type="InterPro" id="IPR011831">
    <property type="entry name" value="ADP-Glc_PPase"/>
</dbReference>
<dbReference type="InterPro" id="IPR005835">
    <property type="entry name" value="NTP_transferase_dom"/>
</dbReference>
<dbReference type="CDD" id="cd02508">
    <property type="entry name" value="ADP_Glucose_PP"/>
    <property type="match status" value="1"/>
</dbReference>
<keyword evidence="5" id="KW-0808">Transferase</keyword>
<dbReference type="InterPro" id="IPR029044">
    <property type="entry name" value="Nucleotide-diphossugar_trans"/>
</dbReference>
<dbReference type="Proteomes" id="UP000469325">
    <property type="component" value="Unassembled WGS sequence"/>
</dbReference>
<dbReference type="GO" id="GO:0005978">
    <property type="term" value="P:glycogen biosynthetic process"/>
    <property type="evidence" value="ECO:0007669"/>
    <property type="project" value="UniProtKB-KW"/>
</dbReference>
<dbReference type="InterPro" id="IPR056818">
    <property type="entry name" value="GlmU/GlgC-like_hexapep"/>
</dbReference>
<dbReference type="SUPFAM" id="SSF51161">
    <property type="entry name" value="Trimeric LpxA-like enzymes"/>
    <property type="match status" value="1"/>
</dbReference>
<dbReference type="EMBL" id="VUNC01000001">
    <property type="protein sequence ID" value="MST71725.1"/>
    <property type="molecule type" value="Genomic_DNA"/>
</dbReference>
<feature type="domain" description="Glucose-1-phosphate adenylyltransferase/Bifunctional protein GlmU-like C-terminal hexapeptide" evidence="4">
    <location>
        <begin position="279"/>
        <end position="348"/>
    </location>
</feature>